<comment type="caution">
    <text evidence="6">The sequence shown here is derived from an EMBL/GenBank/DDBJ whole genome shotgun (WGS) entry which is preliminary data.</text>
</comment>
<feature type="signal peptide" evidence="4">
    <location>
        <begin position="1"/>
        <end position="23"/>
    </location>
</feature>
<comment type="caution">
    <text evidence="2">Lacks conserved residue(s) required for the propagation of feature annotation.</text>
</comment>
<dbReference type="Gene3D" id="2.60.120.290">
    <property type="entry name" value="Spermadhesin, CUB domain"/>
    <property type="match status" value="1"/>
</dbReference>
<evidence type="ECO:0000256" key="1">
    <source>
        <dbReference type="ARBA" id="ARBA00023157"/>
    </source>
</evidence>
<organism evidence="6 7">
    <name type="scientific">Acropora cervicornis</name>
    <name type="common">Staghorn coral</name>
    <dbReference type="NCBI Taxonomy" id="6130"/>
    <lineage>
        <taxon>Eukaryota</taxon>
        <taxon>Metazoa</taxon>
        <taxon>Cnidaria</taxon>
        <taxon>Anthozoa</taxon>
        <taxon>Hexacorallia</taxon>
        <taxon>Scleractinia</taxon>
        <taxon>Astrocoeniina</taxon>
        <taxon>Acroporidae</taxon>
        <taxon>Acropora</taxon>
    </lineage>
</organism>
<dbReference type="Pfam" id="PF00431">
    <property type="entry name" value="CUB"/>
    <property type="match status" value="1"/>
</dbReference>
<name>A0AAD9V5T8_ACRCE</name>
<evidence type="ECO:0000313" key="7">
    <source>
        <dbReference type="Proteomes" id="UP001249851"/>
    </source>
</evidence>
<sequence>MAFAVAEAGLMLLCFLSSSLTFAEPIGIIVLTNSSGVIKSPNFPNNYPNNFNGKWRISPETSHVNISIESFKLEDSSSCKKFDFVQLKARVGYSTRETTWCGFISPRQRTLKVNGRAIEITFRSDASFNTEGFKISYRGYDVDPCVHNNGGCSHNCSLVKGARVCSCPEGYRIMYDKRRCTVSAWICRLLRLFILLNILCLSGCVLTVYTPALIKEGGIDREDLIRGYFVQGFTK</sequence>
<keyword evidence="7" id="KW-1185">Reference proteome</keyword>
<keyword evidence="3" id="KW-0812">Transmembrane</keyword>
<reference evidence="6" key="2">
    <citation type="journal article" date="2023" name="Science">
        <title>Genomic signatures of disease resistance in endangered staghorn corals.</title>
        <authorList>
            <person name="Vollmer S.V."/>
            <person name="Selwyn J.D."/>
            <person name="Despard B.A."/>
            <person name="Roesel C.L."/>
        </authorList>
    </citation>
    <scope>NUCLEOTIDE SEQUENCE</scope>
    <source>
        <strain evidence="6">K2</strain>
    </source>
</reference>
<dbReference type="PANTHER" id="PTHR24255:SF31">
    <property type="entry name" value="CUBILIN-LIKE PROTEIN"/>
    <property type="match status" value="1"/>
</dbReference>
<keyword evidence="3" id="KW-1133">Transmembrane helix</keyword>
<dbReference type="GO" id="GO:0005615">
    <property type="term" value="C:extracellular space"/>
    <property type="evidence" value="ECO:0007669"/>
    <property type="project" value="TreeGrafter"/>
</dbReference>
<dbReference type="Pfam" id="PF14670">
    <property type="entry name" value="FXa_inhibition"/>
    <property type="match status" value="1"/>
</dbReference>
<protein>
    <submittedName>
        <fullName evidence="6">Dorsal-ventral patterning tolloid-like protein 1</fullName>
    </submittedName>
</protein>
<evidence type="ECO:0000256" key="3">
    <source>
        <dbReference type="SAM" id="Phobius"/>
    </source>
</evidence>
<accession>A0AAD9V5T8</accession>
<gene>
    <name evidence="6" type="ORF">P5673_014582</name>
</gene>
<dbReference type="SUPFAM" id="SSF49854">
    <property type="entry name" value="Spermadhesin, CUB domain"/>
    <property type="match status" value="1"/>
</dbReference>
<dbReference type="PANTHER" id="PTHR24255">
    <property type="entry name" value="COMPLEMENT COMPONENT 1, S SUBCOMPONENT-RELATED"/>
    <property type="match status" value="1"/>
</dbReference>
<evidence type="ECO:0000256" key="4">
    <source>
        <dbReference type="SAM" id="SignalP"/>
    </source>
</evidence>
<dbReference type="InterPro" id="IPR000859">
    <property type="entry name" value="CUB_dom"/>
</dbReference>
<dbReference type="EMBL" id="JARQWQ010000029">
    <property type="protein sequence ID" value="KAK2562309.1"/>
    <property type="molecule type" value="Genomic_DNA"/>
</dbReference>
<dbReference type="PROSITE" id="PS01180">
    <property type="entry name" value="CUB"/>
    <property type="match status" value="1"/>
</dbReference>
<dbReference type="InterPro" id="IPR035914">
    <property type="entry name" value="Sperma_CUB_dom_sf"/>
</dbReference>
<feature type="domain" description="CUB" evidence="5">
    <location>
        <begin position="26"/>
        <end position="140"/>
    </location>
</feature>
<evidence type="ECO:0000259" key="5">
    <source>
        <dbReference type="PROSITE" id="PS01180"/>
    </source>
</evidence>
<dbReference type="SMART" id="SM00042">
    <property type="entry name" value="CUB"/>
    <property type="match status" value="1"/>
</dbReference>
<dbReference type="AlphaFoldDB" id="A0AAD9V5T8"/>
<dbReference type="CDD" id="cd00041">
    <property type="entry name" value="CUB"/>
    <property type="match status" value="1"/>
</dbReference>
<proteinExistence type="predicted"/>
<reference evidence="6" key="1">
    <citation type="journal article" date="2023" name="G3 (Bethesda)">
        <title>Whole genome assembly and annotation of the endangered Caribbean coral Acropora cervicornis.</title>
        <authorList>
            <person name="Selwyn J.D."/>
            <person name="Vollmer S.V."/>
        </authorList>
    </citation>
    <scope>NUCLEOTIDE SEQUENCE</scope>
    <source>
        <strain evidence="6">K2</strain>
    </source>
</reference>
<evidence type="ECO:0000313" key="6">
    <source>
        <dbReference type="EMBL" id="KAK2562309.1"/>
    </source>
</evidence>
<dbReference type="GO" id="GO:0004252">
    <property type="term" value="F:serine-type endopeptidase activity"/>
    <property type="evidence" value="ECO:0007669"/>
    <property type="project" value="TreeGrafter"/>
</dbReference>
<keyword evidence="1" id="KW-1015">Disulfide bond</keyword>
<evidence type="ECO:0000256" key="2">
    <source>
        <dbReference type="PROSITE-ProRule" id="PRU00059"/>
    </source>
</evidence>
<dbReference type="SUPFAM" id="SSF57196">
    <property type="entry name" value="EGF/Laminin"/>
    <property type="match status" value="1"/>
</dbReference>
<dbReference type="Gene3D" id="2.10.25.10">
    <property type="entry name" value="Laminin"/>
    <property type="match status" value="1"/>
</dbReference>
<keyword evidence="3" id="KW-0472">Membrane</keyword>
<feature type="transmembrane region" description="Helical" evidence="3">
    <location>
        <begin position="189"/>
        <end position="209"/>
    </location>
</feature>
<dbReference type="Proteomes" id="UP001249851">
    <property type="component" value="Unassembled WGS sequence"/>
</dbReference>
<keyword evidence="4" id="KW-0732">Signal</keyword>
<feature type="chain" id="PRO_5041973492" evidence="4">
    <location>
        <begin position="24"/>
        <end position="235"/>
    </location>
</feature>